<dbReference type="RefSeq" id="WP_237345316.1">
    <property type="nucleotide sequence ID" value="NZ_JABWGX010000009.1"/>
</dbReference>
<dbReference type="EMBL" id="JAUSVY010000009">
    <property type="protein sequence ID" value="MDQ0506646.1"/>
    <property type="molecule type" value="Genomic_DNA"/>
</dbReference>
<dbReference type="Gene3D" id="2.60.120.1440">
    <property type="match status" value="1"/>
</dbReference>
<organism evidence="2 3">
    <name type="scientific">Xanthobacter agilis</name>
    <dbReference type="NCBI Taxonomy" id="47492"/>
    <lineage>
        <taxon>Bacteria</taxon>
        <taxon>Pseudomonadati</taxon>
        <taxon>Pseudomonadota</taxon>
        <taxon>Alphaproteobacteria</taxon>
        <taxon>Hyphomicrobiales</taxon>
        <taxon>Xanthobacteraceae</taxon>
        <taxon>Xanthobacter</taxon>
    </lineage>
</organism>
<keyword evidence="3" id="KW-1185">Reference proteome</keyword>
<evidence type="ECO:0000313" key="2">
    <source>
        <dbReference type="EMBL" id="MDQ0506646.1"/>
    </source>
</evidence>
<reference evidence="2 3" key="1">
    <citation type="submission" date="2023-07" db="EMBL/GenBank/DDBJ databases">
        <title>Genomic Encyclopedia of Type Strains, Phase IV (KMG-IV): sequencing the most valuable type-strain genomes for metagenomic binning, comparative biology and taxonomic classification.</title>
        <authorList>
            <person name="Goeker M."/>
        </authorList>
    </citation>
    <scope>NUCLEOTIDE SEQUENCE [LARGE SCALE GENOMIC DNA]</scope>
    <source>
        <strain evidence="2 3">DSM 3770</strain>
    </source>
</reference>
<protein>
    <recommendedName>
        <fullName evidence="1">FecR protein domain-containing protein</fullName>
    </recommendedName>
</protein>
<sequence>MKADVKYRDRLKGVSRRVALLAVMVVALAMPQELYAQDPIATLAATGRPGIGTLEVVSGTVTLERDGKAGPATTGDAVTVGDTILTDDKGRAVLSLGASTQVSIGSDTRFRVDHFAPGEDGAFTLGEGAMLYTRSARGQQPPVSFAAPFGAVEGRAGRFFIGRVEGQYGVAVMRGRVKVVVGGGAVNLEPGDAADIPRNGSAPTAAQPWSEARLRLALSLVE</sequence>
<dbReference type="Proteomes" id="UP001241747">
    <property type="component" value="Unassembled WGS sequence"/>
</dbReference>
<dbReference type="Pfam" id="PF04773">
    <property type="entry name" value="FecR"/>
    <property type="match status" value="1"/>
</dbReference>
<gene>
    <name evidence="2" type="ORF">QOZ94_003460</name>
</gene>
<accession>A0ABU0LHM4</accession>
<comment type="caution">
    <text evidence="2">The sequence shown here is derived from an EMBL/GenBank/DDBJ whole genome shotgun (WGS) entry which is preliminary data.</text>
</comment>
<dbReference type="InterPro" id="IPR006860">
    <property type="entry name" value="FecR"/>
</dbReference>
<name>A0ABU0LHM4_XANAG</name>
<proteinExistence type="predicted"/>
<evidence type="ECO:0000313" key="3">
    <source>
        <dbReference type="Proteomes" id="UP001241747"/>
    </source>
</evidence>
<evidence type="ECO:0000259" key="1">
    <source>
        <dbReference type="Pfam" id="PF04773"/>
    </source>
</evidence>
<feature type="domain" description="FecR protein" evidence="1">
    <location>
        <begin position="82"/>
        <end position="178"/>
    </location>
</feature>